<dbReference type="AlphaFoldDB" id="A0A1F5ZQW8"/>
<protein>
    <recommendedName>
        <fullName evidence="4">Antitoxin</fullName>
    </recommendedName>
</protein>
<comment type="caution">
    <text evidence="2">The sequence shown here is derived from an EMBL/GenBank/DDBJ whole genome shotgun (WGS) entry which is preliminary data.</text>
</comment>
<proteinExistence type="inferred from homology"/>
<reference evidence="2 3" key="1">
    <citation type="journal article" date="2016" name="Nat. Commun.">
        <title>Thousands of microbial genomes shed light on interconnected biogeochemical processes in an aquifer system.</title>
        <authorList>
            <person name="Anantharaman K."/>
            <person name="Brown C.T."/>
            <person name="Hug L.A."/>
            <person name="Sharon I."/>
            <person name="Castelle C.J."/>
            <person name="Probst A.J."/>
            <person name="Thomas B.C."/>
            <person name="Singh A."/>
            <person name="Wilkins M.J."/>
            <person name="Karaoz U."/>
            <person name="Brodie E.L."/>
            <person name="Williams K.H."/>
            <person name="Hubbard S.S."/>
            <person name="Banfield J.F."/>
        </authorList>
    </citation>
    <scope>NUCLEOTIDE SEQUENCE [LARGE SCALE GENOMIC DNA]</scope>
</reference>
<evidence type="ECO:0000313" key="2">
    <source>
        <dbReference type="EMBL" id="OGG14838.1"/>
    </source>
</evidence>
<sequence>MNTSIISITDLRKNLFKIADMVEREGREVEVEKEGKRIIKLVKISDDPRERAKRLLKIMNKIGGMWKDKPQGEFDELNEFFRGKKEKEYMKSLGSWARKSKPQK</sequence>
<comment type="similarity">
    <text evidence="1">Belongs to the phD/YefM antitoxin family.</text>
</comment>
<dbReference type="EMBL" id="MFJE01000011">
    <property type="protein sequence ID" value="OGG14838.1"/>
    <property type="molecule type" value="Genomic_DNA"/>
</dbReference>
<dbReference type="STRING" id="1798375.A2773_07100"/>
<accession>A0A1F5ZQW8</accession>
<organism evidence="2 3">
    <name type="scientific">Candidatus Gottesmanbacteria bacterium RIFCSPHIGHO2_01_FULL_39_10</name>
    <dbReference type="NCBI Taxonomy" id="1798375"/>
    <lineage>
        <taxon>Bacteria</taxon>
        <taxon>Candidatus Gottesmaniibacteriota</taxon>
    </lineage>
</organism>
<dbReference type="SUPFAM" id="SSF143120">
    <property type="entry name" value="YefM-like"/>
    <property type="match status" value="1"/>
</dbReference>
<name>A0A1F5ZQW8_9BACT</name>
<dbReference type="Proteomes" id="UP000177383">
    <property type="component" value="Unassembled WGS sequence"/>
</dbReference>
<evidence type="ECO:0008006" key="4">
    <source>
        <dbReference type="Google" id="ProtNLM"/>
    </source>
</evidence>
<dbReference type="InterPro" id="IPR036165">
    <property type="entry name" value="YefM-like_sf"/>
</dbReference>
<evidence type="ECO:0000313" key="3">
    <source>
        <dbReference type="Proteomes" id="UP000177383"/>
    </source>
</evidence>
<evidence type="ECO:0000256" key="1">
    <source>
        <dbReference type="ARBA" id="ARBA00009981"/>
    </source>
</evidence>
<gene>
    <name evidence="2" type="ORF">A2773_07100</name>
</gene>